<organism evidence="15 16">
    <name type="scientific">Maricaulis maris</name>
    <dbReference type="NCBI Taxonomy" id="74318"/>
    <lineage>
        <taxon>Bacteria</taxon>
        <taxon>Pseudomonadati</taxon>
        <taxon>Pseudomonadota</taxon>
        <taxon>Alphaproteobacteria</taxon>
        <taxon>Maricaulales</taxon>
        <taxon>Maricaulaceae</taxon>
        <taxon>Maricaulis</taxon>
    </lineage>
</organism>
<feature type="domain" description="NolW-like" evidence="13">
    <location>
        <begin position="189"/>
        <end position="256"/>
    </location>
</feature>
<dbReference type="GO" id="GO:0015627">
    <property type="term" value="C:type II protein secretion system complex"/>
    <property type="evidence" value="ECO:0007669"/>
    <property type="project" value="InterPro"/>
</dbReference>
<dbReference type="Pfam" id="PF00263">
    <property type="entry name" value="Secretin"/>
    <property type="match status" value="1"/>
</dbReference>
<dbReference type="InterPro" id="IPR038591">
    <property type="entry name" value="NolW-like_sf"/>
</dbReference>
<evidence type="ECO:0000256" key="3">
    <source>
        <dbReference type="ARBA" id="ARBA00022448"/>
    </source>
</evidence>
<evidence type="ECO:0000256" key="7">
    <source>
        <dbReference type="ARBA" id="ARBA00022927"/>
    </source>
</evidence>
<dbReference type="NCBIfam" id="TIGR02517">
    <property type="entry name" value="type_II_gspD"/>
    <property type="match status" value="1"/>
</dbReference>
<comment type="subcellular location">
    <subcellularLocation>
        <location evidence="1 10">Cell outer membrane</location>
    </subcellularLocation>
</comment>
<feature type="domain" description="Type II/III secretion system secretin-like" evidence="12">
    <location>
        <begin position="434"/>
        <end position="598"/>
    </location>
</feature>
<evidence type="ECO:0000256" key="11">
    <source>
        <dbReference type="SAM" id="SignalP"/>
    </source>
</evidence>
<dbReference type="GO" id="GO:0009279">
    <property type="term" value="C:cell outer membrane"/>
    <property type="evidence" value="ECO:0007669"/>
    <property type="project" value="UniProtKB-SubCell"/>
</dbReference>
<feature type="domain" description="NolW-like" evidence="13">
    <location>
        <begin position="265"/>
        <end position="334"/>
    </location>
</feature>
<evidence type="ECO:0000259" key="13">
    <source>
        <dbReference type="Pfam" id="PF03958"/>
    </source>
</evidence>
<gene>
    <name evidence="15" type="ORF">C7435_2418</name>
</gene>
<dbReference type="InterPro" id="IPR004846">
    <property type="entry name" value="T2SS/T3SS_dom"/>
</dbReference>
<keyword evidence="5" id="KW-0812">Transmembrane</keyword>
<accession>A0A495D336</accession>
<evidence type="ECO:0000313" key="16">
    <source>
        <dbReference type="Proteomes" id="UP000273675"/>
    </source>
</evidence>
<evidence type="ECO:0000313" key="15">
    <source>
        <dbReference type="EMBL" id="RKQ96166.1"/>
    </source>
</evidence>
<evidence type="ECO:0000259" key="12">
    <source>
        <dbReference type="Pfam" id="PF00263"/>
    </source>
</evidence>
<protein>
    <submittedName>
        <fullName evidence="15">General secretion pathway protein D</fullName>
    </submittedName>
</protein>
<comment type="caution">
    <text evidence="15">The sequence shown here is derived from an EMBL/GenBank/DDBJ whole genome shotgun (WGS) entry which is preliminary data.</text>
</comment>
<keyword evidence="4" id="KW-1134">Transmembrane beta strand</keyword>
<evidence type="ECO:0000256" key="8">
    <source>
        <dbReference type="ARBA" id="ARBA00023136"/>
    </source>
</evidence>
<dbReference type="PANTHER" id="PTHR30332">
    <property type="entry name" value="PROBABLE GENERAL SECRETION PATHWAY PROTEIN D"/>
    <property type="match status" value="1"/>
</dbReference>
<dbReference type="GO" id="GO:0015628">
    <property type="term" value="P:protein secretion by the type II secretion system"/>
    <property type="evidence" value="ECO:0007669"/>
    <property type="project" value="InterPro"/>
</dbReference>
<dbReference type="Pfam" id="PF21305">
    <property type="entry name" value="type_II_gspD_N0"/>
    <property type="match status" value="1"/>
</dbReference>
<dbReference type="InterPro" id="IPR013356">
    <property type="entry name" value="T2SS_GspD"/>
</dbReference>
<dbReference type="EMBL" id="RBIM01000005">
    <property type="protein sequence ID" value="RKQ96166.1"/>
    <property type="molecule type" value="Genomic_DNA"/>
</dbReference>
<dbReference type="AlphaFoldDB" id="A0A495D336"/>
<evidence type="ECO:0000256" key="10">
    <source>
        <dbReference type="RuleBase" id="RU004004"/>
    </source>
</evidence>
<evidence type="ECO:0000256" key="2">
    <source>
        <dbReference type="ARBA" id="ARBA00006980"/>
    </source>
</evidence>
<keyword evidence="9" id="KW-0998">Cell outer membrane</keyword>
<dbReference type="OrthoDB" id="9775455at2"/>
<proteinExistence type="inferred from homology"/>
<evidence type="ECO:0000256" key="1">
    <source>
        <dbReference type="ARBA" id="ARBA00004442"/>
    </source>
</evidence>
<dbReference type="InterPro" id="IPR001775">
    <property type="entry name" value="GspD/PilQ"/>
</dbReference>
<feature type="domain" description="NolW-like" evidence="13">
    <location>
        <begin position="127"/>
        <end position="185"/>
    </location>
</feature>
<comment type="similarity">
    <text evidence="2">Belongs to the bacterial secretin family. GSP D subfamily.</text>
</comment>
<feature type="chain" id="PRO_5019779926" evidence="11">
    <location>
        <begin position="29"/>
        <end position="653"/>
    </location>
</feature>
<evidence type="ECO:0000256" key="9">
    <source>
        <dbReference type="ARBA" id="ARBA00023237"/>
    </source>
</evidence>
<dbReference type="PRINTS" id="PR01032">
    <property type="entry name" value="PHAGEIV"/>
</dbReference>
<reference evidence="15 16" key="1">
    <citation type="submission" date="2018-10" db="EMBL/GenBank/DDBJ databases">
        <title>Genomic Encyclopedia of Type Strains, Phase IV (KMG-IV): sequencing the most valuable type-strain genomes for metagenomic binning, comparative biology and taxonomic classification.</title>
        <authorList>
            <person name="Goeker M."/>
        </authorList>
    </citation>
    <scope>NUCLEOTIDE SEQUENCE [LARGE SCALE GENOMIC DNA]</scope>
    <source>
        <strain evidence="15 16">DSM 4734</strain>
    </source>
</reference>
<dbReference type="InterPro" id="IPR049371">
    <property type="entry name" value="GspD-like_N0"/>
</dbReference>
<sequence>MTLSAKHALTALSALFVLAIMPAAQVQAQDSVVNFNEAEIQAVIDDVSAVTGYTFIVDPNVRGRVTITSQAPLTADQYFQVFLSTMRVHGYTVVPTASGAYQIVPGQAGARSANPVNADLRGDQFATAVVRLNHIASRDALAVVRPLVGTEGSVNATETGNVLVMVDYAENISRLRQVIRDLDRDTSVVEMVELTNVSAADMTRILQQMRTRSGVGEDETLFNVAIAPIPASNTVLLRGNRQAIDQMMALVRRVDSVSQSNQSFRVIYLSHADGEDLLPILQQVVDTMASTDGVTRSPSVSHHAPTNSVVINAEPDVQRQLELVIRQLDIRRPQVLVEGIIVEMSDTTAHELGVQMLLAGGDGDAPIAMTRFSSNNPDLLALTGAVTSPGDDDSDLNTTLRQAAINSLLGATGGTLGFGGQNGSGNLFGLVLNAVQSDVNSNVLATPSILALDNEEAYFLSGQEIPVTTGEALGSNNTNPFRTVDREEVGVKLSVVPQITEGNTVRLHIVQEVSSVAGTVNAASTDLITNKREISTTVLADNGEIIVLGGLIRQEDEETNSGVPGLSRVPGVGRLFRSEGTTSRRTNLMIFIRPTIIRSEADMRALTENRYDFIRNEQMAGSESGTSSLESIVEMMMVEMGQATAASAETAGD</sequence>
<keyword evidence="3 10" id="KW-0813">Transport</keyword>
<keyword evidence="6 11" id="KW-0732">Signal</keyword>
<dbReference type="InterPro" id="IPR005644">
    <property type="entry name" value="NolW-like"/>
</dbReference>
<dbReference type="RefSeq" id="WP_121211761.1">
    <property type="nucleotide sequence ID" value="NZ_RBIM01000005.1"/>
</dbReference>
<feature type="signal peptide" evidence="11">
    <location>
        <begin position="1"/>
        <end position="28"/>
    </location>
</feature>
<name>A0A495D336_9PROT</name>
<dbReference type="Proteomes" id="UP000273675">
    <property type="component" value="Unassembled WGS sequence"/>
</dbReference>
<evidence type="ECO:0000256" key="4">
    <source>
        <dbReference type="ARBA" id="ARBA00022452"/>
    </source>
</evidence>
<dbReference type="PANTHER" id="PTHR30332:SF24">
    <property type="entry name" value="SECRETIN GSPD-RELATED"/>
    <property type="match status" value="1"/>
</dbReference>
<dbReference type="InterPro" id="IPR050810">
    <property type="entry name" value="Bact_Secretion_Sys_Channel"/>
</dbReference>
<dbReference type="PRINTS" id="PR00811">
    <property type="entry name" value="BCTERIALGSPD"/>
</dbReference>
<keyword evidence="8" id="KW-0472">Membrane</keyword>
<keyword evidence="7" id="KW-0653">Protein transport</keyword>
<evidence type="ECO:0000256" key="5">
    <source>
        <dbReference type="ARBA" id="ARBA00022692"/>
    </source>
</evidence>
<dbReference type="Pfam" id="PF03958">
    <property type="entry name" value="Secretin_N"/>
    <property type="match status" value="3"/>
</dbReference>
<feature type="domain" description="GspD-like N0" evidence="14">
    <location>
        <begin position="33"/>
        <end position="103"/>
    </location>
</feature>
<evidence type="ECO:0000259" key="14">
    <source>
        <dbReference type="Pfam" id="PF21305"/>
    </source>
</evidence>
<dbReference type="Gene3D" id="3.30.1370.120">
    <property type="match status" value="3"/>
</dbReference>
<evidence type="ECO:0000256" key="6">
    <source>
        <dbReference type="ARBA" id="ARBA00022729"/>
    </source>
</evidence>